<feature type="region of interest" description="Disordered" evidence="2">
    <location>
        <begin position="112"/>
        <end position="139"/>
    </location>
</feature>
<evidence type="ECO:0000256" key="2">
    <source>
        <dbReference type="SAM" id="MobiDB-lite"/>
    </source>
</evidence>
<reference evidence="3" key="2">
    <citation type="submission" date="2020-09" db="EMBL/GenBank/DDBJ databases">
        <authorList>
            <person name="Sun Q."/>
            <person name="Ohkuma M."/>
        </authorList>
    </citation>
    <scope>NUCLEOTIDE SEQUENCE</scope>
    <source>
        <strain evidence="3">JCM 4646</strain>
    </source>
</reference>
<evidence type="ECO:0000256" key="1">
    <source>
        <dbReference type="SAM" id="Coils"/>
    </source>
</evidence>
<feature type="region of interest" description="Disordered" evidence="2">
    <location>
        <begin position="1"/>
        <end position="21"/>
    </location>
</feature>
<accession>A0A919G0X1</accession>
<sequence>MLEEPPRHTRRGRPWAPPQGSSAEINQLAEMLRTLVDESGLTVGELQHRLLPEHFREGQPPSRATTARRLAAENLENDWEFVEAVIDVTSHEENEQRLRIGSARRLWERARRAPTPPDPAPQDEQPQDEQGAGPEAEFVANGGGVVLNDAVFNGGVTFTTHVRNGAAGTASQEQLVESQQQVIALMAELLDAQRQLRELKDQLYRSHTALDTVLRLVDEEPAGERLRRAVARARDQGVLPAGRSPRE</sequence>
<reference evidence="3" key="1">
    <citation type="journal article" date="2014" name="Int. J. Syst. Evol. Microbiol.">
        <title>Complete genome sequence of Corynebacterium casei LMG S-19264T (=DSM 44701T), isolated from a smear-ripened cheese.</title>
        <authorList>
            <consortium name="US DOE Joint Genome Institute (JGI-PGF)"/>
            <person name="Walter F."/>
            <person name="Albersmeier A."/>
            <person name="Kalinowski J."/>
            <person name="Ruckert C."/>
        </authorList>
    </citation>
    <scope>NUCLEOTIDE SEQUENCE</scope>
    <source>
        <strain evidence="3">JCM 4646</strain>
    </source>
</reference>
<comment type="caution">
    <text evidence="3">The sequence shown here is derived from an EMBL/GenBank/DDBJ whole genome shotgun (WGS) entry which is preliminary data.</text>
</comment>
<organism evidence="3 4">
    <name type="scientific">Kitasatospora indigofera</name>
    <dbReference type="NCBI Taxonomy" id="67307"/>
    <lineage>
        <taxon>Bacteria</taxon>
        <taxon>Bacillati</taxon>
        <taxon>Actinomycetota</taxon>
        <taxon>Actinomycetes</taxon>
        <taxon>Kitasatosporales</taxon>
        <taxon>Streptomycetaceae</taxon>
        <taxon>Kitasatospora</taxon>
    </lineage>
</organism>
<gene>
    <name evidence="3" type="ORF">GCM10018781_44280</name>
</gene>
<evidence type="ECO:0000313" key="4">
    <source>
        <dbReference type="Proteomes" id="UP000617734"/>
    </source>
</evidence>
<evidence type="ECO:0000313" key="3">
    <source>
        <dbReference type="EMBL" id="GHH75421.1"/>
    </source>
</evidence>
<proteinExistence type="predicted"/>
<keyword evidence="1" id="KW-0175">Coiled coil</keyword>
<dbReference type="AlphaFoldDB" id="A0A919G0X1"/>
<keyword evidence="4" id="KW-1185">Reference proteome</keyword>
<name>A0A919G0X1_9ACTN</name>
<dbReference type="EMBL" id="BNBO01000025">
    <property type="protein sequence ID" value="GHH75421.1"/>
    <property type="molecule type" value="Genomic_DNA"/>
</dbReference>
<feature type="coiled-coil region" evidence="1">
    <location>
        <begin position="175"/>
        <end position="202"/>
    </location>
</feature>
<dbReference type="GeneID" id="95354820"/>
<dbReference type="RefSeq" id="WP_190212620.1">
    <property type="nucleotide sequence ID" value="NZ_BNBO01000025.1"/>
</dbReference>
<protein>
    <submittedName>
        <fullName evidence="3">Uncharacterized protein</fullName>
    </submittedName>
</protein>
<dbReference type="Proteomes" id="UP000617734">
    <property type="component" value="Unassembled WGS sequence"/>
</dbReference>